<dbReference type="GO" id="GO:0015297">
    <property type="term" value="F:antiporter activity"/>
    <property type="evidence" value="ECO:0007669"/>
    <property type="project" value="InterPro"/>
</dbReference>
<evidence type="ECO:0000256" key="7">
    <source>
        <dbReference type="ARBA" id="ARBA00022989"/>
    </source>
</evidence>
<evidence type="ECO:0000256" key="5">
    <source>
        <dbReference type="ARBA" id="ARBA00022475"/>
    </source>
</evidence>
<protein>
    <recommendedName>
        <fullName evidence="3">Multidrug export protein MepA</fullName>
    </recommendedName>
</protein>
<evidence type="ECO:0000256" key="1">
    <source>
        <dbReference type="ARBA" id="ARBA00004429"/>
    </source>
</evidence>
<sequence>MSLAFRGAARKGRVRFASPVDLDDPRLRRLILQLAIPSVIGLLVNALYYAVDAVFVGHLGTDALAAVNIALPLFALVAALGEGLGVGVAASVGRFLGEKRWGRACLTASNGLMLAAVVGAVMSLLLWLFHREVLALMGTSPELMSLASAYTGILAISCVMTLVQILCDFIAIAEGNTRFSMITLLGSFLLNMLLDPLFIFAFGWGVEGAAWATLVAKAVALAAYWVYFHRHWGVVLLRPRLMRPRWPILKPVVQVGMPATLGSFLSAIAFALMYRQAAVHGGEQAVAGIGIAARLMMLGYFAVIGFCLGAQAVISYSYGARTYPRLLSGIRFMLLVTTVFSVLYAGVMLAFPQPLVALFTPDAAVQAVGIEAVRMFHLCFAITGLEYVTLILLQSMGRATLSAVVGLAPQGYLLIPALLLLPLTLGVEGVLFSPALASGLGGVLSLLIFGWQMMRLRRRVVAG</sequence>
<comment type="subcellular location">
    <subcellularLocation>
        <location evidence="1">Cell inner membrane</location>
        <topology evidence="1">Multi-pass membrane protein</topology>
    </subcellularLocation>
</comment>
<feature type="transmembrane region" description="Helical" evidence="10">
    <location>
        <begin position="208"/>
        <end position="227"/>
    </location>
</feature>
<feature type="transmembrane region" description="Helical" evidence="10">
    <location>
        <begin position="248"/>
        <end position="273"/>
    </location>
</feature>
<dbReference type="AlphaFoldDB" id="A0A1N7PAU9"/>
<dbReference type="GO" id="GO:0046677">
    <property type="term" value="P:response to antibiotic"/>
    <property type="evidence" value="ECO:0007669"/>
    <property type="project" value="UniProtKB-KW"/>
</dbReference>
<dbReference type="InterPro" id="IPR045070">
    <property type="entry name" value="MATE_MepA-like"/>
</dbReference>
<feature type="transmembrane region" description="Helical" evidence="10">
    <location>
        <begin position="63"/>
        <end position="92"/>
    </location>
</feature>
<keyword evidence="5" id="KW-1003">Cell membrane</keyword>
<gene>
    <name evidence="11" type="ORF">SAMN05421779_106190</name>
</gene>
<keyword evidence="9" id="KW-0046">Antibiotic resistance</keyword>
<evidence type="ECO:0000256" key="2">
    <source>
        <dbReference type="ARBA" id="ARBA00008417"/>
    </source>
</evidence>
<keyword evidence="7 10" id="KW-1133">Transmembrane helix</keyword>
<feature type="transmembrane region" description="Helical" evidence="10">
    <location>
        <begin position="431"/>
        <end position="451"/>
    </location>
</feature>
<dbReference type="OrthoDB" id="7718525at2"/>
<reference evidence="11 12" key="1">
    <citation type="submission" date="2017-01" db="EMBL/GenBank/DDBJ databases">
        <authorList>
            <person name="Mah S.A."/>
            <person name="Swanson W.J."/>
            <person name="Moy G.W."/>
            <person name="Vacquier V.D."/>
        </authorList>
    </citation>
    <scope>NUCLEOTIDE SEQUENCE [LARGE SCALE GENOMIC DNA]</scope>
    <source>
        <strain evidence="11 12">DSM 11589</strain>
    </source>
</reference>
<name>A0A1N7PAU9_9PROT</name>
<dbReference type="InterPro" id="IPR048279">
    <property type="entry name" value="MdtK-like"/>
</dbReference>
<comment type="similarity">
    <text evidence="2">Belongs to the multi antimicrobial extrusion (MATE) (TC 2.A.66.1) family. MepA subfamily.</text>
</comment>
<proteinExistence type="inferred from homology"/>
<feature type="transmembrane region" description="Helical" evidence="10">
    <location>
        <begin position="330"/>
        <end position="352"/>
    </location>
</feature>
<evidence type="ECO:0000313" key="11">
    <source>
        <dbReference type="EMBL" id="SIT07636.1"/>
    </source>
</evidence>
<feature type="transmembrane region" description="Helical" evidence="10">
    <location>
        <begin position="104"/>
        <end position="129"/>
    </location>
</feature>
<dbReference type="RefSeq" id="WP_076401498.1">
    <property type="nucleotide sequence ID" value="NZ_FTOA01000006.1"/>
</dbReference>
<dbReference type="PIRSF" id="PIRSF006603">
    <property type="entry name" value="DinF"/>
    <property type="match status" value="1"/>
</dbReference>
<dbReference type="NCBIfam" id="TIGR00797">
    <property type="entry name" value="matE"/>
    <property type="match status" value="1"/>
</dbReference>
<feature type="transmembrane region" description="Helical" evidence="10">
    <location>
        <begin position="179"/>
        <end position="202"/>
    </location>
</feature>
<accession>A0A1N7PAU9</accession>
<keyword evidence="4" id="KW-0813">Transport</keyword>
<organism evidence="11 12">
    <name type="scientific">Insolitispirillum peregrinum</name>
    <dbReference type="NCBI Taxonomy" id="80876"/>
    <lineage>
        <taxon>Bacteria</taxon>
        <taxon>Pseudomonadati</taxon>
        <taxon>Pseudomonadota</taxon>
        <taxon>Alphaproteobacteria</taxon>
        <taxon>Rhodospirillales</taxon>
        <taxon>Novispirillaceae</taxon>
        <taxon>Insolitispirillum</taxon>
    </lineage>
</organism>
<feature type="transmembrane region" description="Helical" evidence="10">
    <location>
        <begin position="149"/>
        <end position="172"/>
    </location>
</feature>
<evidence type="ECO:0000256" key="9">
    <source>
        <dbReference type="ARBA" id="ARBA00023251"/>
    </source>
</evidence>
<dbReference type="PANTHER" id="PTHR43823:SF3">
    <property type="entry name" value="MULTIDRUG EXPORT PROTEIN MEPA"/>
    <property type="match status" value="1"/>
</dbReference>
<keyword evidence="6 10" id="KW-0812">Transmembrane</keyword>
<evidence type="ECO:0000256" key="8">
    <source>
        <dbReference type="ARBA" id="ARBA00023136"/>
    </source>
</evidence>
<dbReference type="STRING" id="80876.SAMN05421779_106190"/>
<evidence type="ECO:0000256" key="3">
    <source>
        <dbReference type="ARBA" id="ARBA00022106"/>
    </source>
</evidence>
<feature type="transmembrane region" description="Helical" evidence="10">
    <location>
        <begin position="400"/>
        <end position="425"/>
    </location>
</feature>
<dbReference type="Proteomes" id="UP000185678">
    <property type="component" value="Unassembled WGS sequence"/>
</dbReference>
<feature type="transmembrane region" description="Helical" evidence="10">
    <location>
        <begin position="285"/>
        <end position="318"/>
    </location>
</feature>
<dbReference type="GO" id="GO:0042910">
    <property type="term" value="F:xenobiotic transmembrane transporter activity"/>
    <property type="evidence" value="ECO:0007669"/>
    <property type="project" value="InterPro"/>
</dbReference>
<keyword evidence="8 10" id="KW-0472">Membrane</keyword>
<dbReference type="GO" id="GO:0005886">
    <property type="term" value="C:plasma membrane"/>
    <property type="evidence" value="ECO:0007669"/>
    <property type="project" value="UniProtKB-SubCell"/>
</dbReference>
<evidence type="ECO:0000256" key="4">
    <source>
        <dbReference type="ARBA" id="ARBA00022448"/>
    </source>
</evidence>
<dbReference type="EMBL" id="FTOA01000006">
    <property type="protein sequence ID" value="SIT07636.1"/>
    <property type="molecule type" value="Genomic_DNA"/>
</dbReference>
<dbReference type="InterPro" id="IPR002528">
    <property type="entry name" value="MATE_fam"/>
</dbReference>
<evidence type="ECO:0000256" key="10">
    <source>
        <dbReference type="SAM" id="Phobius"/>
    </source>
</evidence>
<evidence type="ECO:0000256" key="6">
    <source>
        <dbReference type="ARBA" id="ARBA00022692"/>
    </source>
</evidence>
<feature type="transmembrane region" description="Helical" evidence="10">
    <location>
        <begin position="30"/>
        <end position="51"/>
    </location>
</feature>
<evidence type="ECO:0000313" key="12">
    <source>
        <dbReference type="Proteomes" id="UP000185678"/>
    </source>
</evidence>
<dbReference type="PANTHER" id="PTHR43823">
    <property type="entry name" value="SPORULATION PROTEIN YKVU"/>
    <property type="match status" value="1"/>
</dbReference>
<dbReference type="CDD" id="cd13143">
    <property type="entry name" value="MATE_MepA_like"/>
    <property type="match status" value="1"/>
</dbReference>
<dbReference type="Pfam" id="PF01554">
    <property type="entry name" value="MatE"/>
    <property type="match status" value="2"/>
</dbReference>
<dbReference type="InterPro" id="IPR051327">
    <property type="entry name" value="MATE_MepA_subfamily"/>
</dbReference>
<keyword evidence="12" id="KW-1185">Reference proteome</keyword>
<feature type="transmembrane region" description="Helical" evidence="10">
    <location>
        <begin position="372"/>
        <end position="393"/>
    </location>
</feature>